<dbReference type="Gene3D" id="3.40.1190.20">
    <property type="match status" value="1"/>
</dbReference>
<name>A0A7R8D6K6_LEPSM</name>
<sequence>MESAPILAAFGNPLLDFILRVNDEEEKDLVRKYDLSKHDAMELDTIQSGLFHDAMNWHGKITISPGGCSLNTCRVLQWLHSHRPGTVLFFGSVGKDEQHFNLKKLCVKDNISTRLREVEDSLTGHCIVLANGQERTLVANIGAANQYSLKHLIQHESLLKDTPMIYVEGFFLNHSPKASNYLALLSNSSDKIFTFNLCGSYVCREKEYVENVMNIFPQINVLFGNAYEFEAFNNTSRQYGLKGIDFLQEEMEFSTLEGKEGECGYYLFGSGKRKKKLRVPVKRIPKDEIRDTVGAGDSFIAGYLYGIILGKTNRECIEHGVIASHMIIRQNGVTLPAFQ</sequence>
<comment type="subunit">
    <text evidence="10">Monomer.</text>
</comment>
<dbReference type="PANTHER" id="PTHR45769:SF3">
    <property type="entry name" value="ADENOSINE KINASE"/>
    <property type="match status" value="1"/>
</dbReference>
<evidence type="ECO:0000256" key="6">
    <source>
        <dbReference type="ARBA" id="ARBA00022741"/>
    </source>
</evidence>
<comment type="pathway">
    <text evidence="1 10">Purine metabolism; AMP biosynthesis via salvage pathway; AMP from adenosine: step 1/1.</text>
</comment>
<dbReference type="Gene3D" id="3.30.1110.10">
    <property type="match status" value="1"/>
</dbReference>
<proteinExistence type="inferred from homology"/>
<protein>
    <recommendedName>
        <fullName evidence="3 10">Adenosine kinase</fullName>
        <shortName evidence="10">AK</shortName>
        <ecNumber evidence="3 10">2.7.1.20</ecNumber>
    </recommendedName>
    <alternativeName>
        <fullName evidence="10">Adenosine 5'-phosphotransferase</fullName>
    </alternativeName>
</protein>
<evidence type="ECO:0000256" key="5">
    <source>
        <dbReference type="ARBA" id="ARBA00022726"/>
    </source>
</evidence>
<evidence type="ECO:0000256" key="3">
    <source>
        <dbReference type="ARBA" id="ARBA00012119"/>
    </source>
</evidence>
<evidence type="ECO:0000259" key="11">
    <source>
        <dbReference type="Pfam" id="PF00294"/>
    </source>
</evidence>
<evidence type="ECO:0000256" key="10">
    <source>
        <dbReference type="RuleBase" id="RU368116"/>
    </source>
</evidence>
<dbReference type="Pfam" id="PF00294">
    <property type="entry name" value="PfkB"/>
    <property type="match status" value="1"/>
</dbReference>
<evidence type="ECO:0000256" key="7">
    <source>
        <dbReference type="ARBA" id="ARBA00022777"/>
    </source>
</evidence>
<evidence type="ECO:0000256" key="9">
    <source>
        <dbReference type="PIRSR" id="PIRSR601805-1"/>
    </source>
</evidence>
<gene>
    <name evidence="12" type="ORF">LSAA_14541</name>
</gene>
<keyword evidence="7 10" id="KW-0418">Kinase</keyword>
<evidence type="ECO:0000256" key="2">
    <source>
        <dbReference type="ARBA" id="ARBA00010688"/>
    </source>
</evidence>
<dbReference type="GO" id="GO:0044209">
    <property type="term" value="P:AMP salvage"/>
    <property type="evidence" value="ECO:0007669"/>
    <property type="project" value="UniProtKB-UniRule"/>
</dbReference>
<keyword evidence="6 10" id="KW-0547">Nucleotide-binding</keyword>
<reference evidence="12" key="1">
    <citation type="submission" date="2021-02" db="EMBL/GenBank/DDBJ databases">
        <authorList>
            <person name="Bekaert M."/>
        </authorList>
    </citation>
    <scope>NUCLEOTIDE SEQUENCE</scope>
    <source>
        <strain evidence="12">IoA-00</strain>
    </source>
</reference>
<dbReference type="GO" id="GO:0005524">
    <property type="term" value="F:ATP binding"/>
    <property type="evidence" value="ECO:0007669"/>
    <property type="project" value="UniProtKB-UniRule"/>
</dbReference>
<evidence type="ECO:0000256" key="8">
    <source>
        <dbReference type="ARBA" id="ARBA00022840"/>
    </source>
</evidence>
<dbReference type="CDD" id="cd01168">
    <property type="entry name" value="adenosine_kinase"/>
    <property type="match status" value="1"/>
</dbReference>
<dbReference type="UniPathway" id="UPA00588">
    <property type="reaction ID" value="UER00659"/>
</dbReference>
<evidence type="ECO:0000313" key="13">
    <source>
        <dbReference type="Proteomes" id="UP000675881"/>
    </source>
</evidence>
<evidence type="ECO:0000313" key="12">
    <source>
        <dbReference type="EMBL" id="CAF3044673.1"/>
    </source>
</evidence>
<comment type="subcellular location">
    <subcellularLocation>
        <location evidence="10">Nucleus</location>
    </subcellularLocation>
</comment>
<keyword evidence="4 10" id="KW-0808">Transferase</keyword>
<dbReference type="InterPro" id="IPR029056">
    <property type="entry name" value="Ribokinase-like"/>
</dbReference>
<dbReference type="GO" id="GO:0006144">
    <property type="term" value="P:purine nucleobase metabolic process"/>
    <property type="evidence" value="ECO:0007669"/>
    <property type="project" value="TreeGrafter"/>
</dbReference>
<dbReference type="SUPFAM" id="SSF53613">
    <property type="entry name" value="Ribokinase-like"/>
    <property type="match status" value="1"/>
</dbReference>
<dbReference type="PRINTS" id="PR00989">
    <property type="entry name" value="ADENOKINASE"/>
</dbReference>
<dbReference type="EC" id="2.7.1.20" evidence="3 10"/>
<organism evidence="12 13">
    <name type="scientific">Lepeophtheirus salmonis</name>
    <name type="common">Salmon louse</name>
    <name type="synonym">Caligus salmonis</name>
    <dbReference type="NCBI Taxonomy" id="72036"/>
    <lineage>
        <taxon>Eukaryota</taxon>
        <taxon>Metazoa</taxon>
        <taxon>Ecdysozoa</taxon>
        <taxon>Arthropoda</taxon>
        <taxon>Crustacea</taxon>
        <taxon>Multicrustacea</taxon>
        <taxon>Hexanauplia</taxon>
        <taxon>Copepoda</taxon>
        <taxon>Siphonostomatoida</taxon>
        <taxon>Caligidae</taxon>
        <taxon>Lepeophtheirus</taxon>
    </lineage>
</organism>
<dbReference type="GO" id="GO:0004001">
    <property type="term" value="F:adenosine kinase activity"/>
    <property type="evidence" value="ECO:0007669"/>
    <property type="project" value="UniProtKB-UniRule"/>
</dbReference>
<comment type="function">
    <text evidence="10">ATP dependent phosphorylation of adenosine and other related nucleoside analogs to monophosphate derivatives.</text>
</comment>
<evidence type="ECO:0000256" key="1">
    <source>
        <dbReference type="ARBA" id="ARBA00004801"/>
    </source>
</evidence>
<dbReference type="OrthoDB" id="432447at2759"/>
<comment type="cofactor">
    <cofactor evidence="10">
        <name>Mg(2+)</name>
        <dbReference type="ChEBI" id="CHEBI:18420"/>
    </cofactor>
    <text evidence="10">Binds 3 Mg(2+) ions per subunit.</text>
</comment>
<feature type="active site" description="Proton acceptor" evidence="9">
    <location>
        <position position="297"/>
    </location>
</feature>
<dbReference type="Proteomes" id="UP000675881">
    <property type="component" value="Chromosome 9"/>
</dbReference>
<keyword evidence="8 10" id="KW-0067">ATP-binding</keyword>
<comment type="similarity">
    <text evidence="2 10">Belongs to the carbohydrate kinase PfkB family.</text>
</comment>
<dbReference type="GO" id="GO:0006166">
    <property type="term" value="P:purine ribonucleoside salvage"/>
    <property type="evidence" value="ECO:0007669"/>
    <property type="project" value="UniProtKB-KW"/>
</dbReference>
<comment type="catalytic activity">
    <reaction evidence="10">
        <text>adenosine + ATP = AMP + ADP + H(+)</text>
        <dbReference type="Rhea" id="RHEA:20824"/>
        <dbReference type="ChEBI" id="CHEBI:15378"/>
        <dbReference type="ChEBI" id="CHEBI:16335"/>
        <dbReference type="ChEBI" id="CHEBI:30616"/>
        <dbReference type="ChEBI" id="CHEBI:456215"/>
        <dbReference type="ChEBI" id="CHEBI:456216"/>
        <dbReference type="EC" id="2.7.1.20"/>
    </reaction>
</comment>
<dbReference type="PANTHER" id="PTHR45769">
    <property type="entry name" value="ADENOSINE KINASE"/>
    <property type="match status" value="1"/>
</dbReference>
<keyword evidence="13" id="KW-1185">Reference proteome</keyword>
<keyword evidence="10" id="KW-0460">Magnesium</keyword>
<dbReference type="GO" id="GO:0005634">
    <property type="term" value="C:nucleus"/>
    <property type="evidence" value="ECO:0007669"/>
    <property type="project" value="UniProtKB-SubCell"/>
</dbReference>
<dbReference type="AlphaFoldDB" id="A0A7R8D6K6"/>
<dbReference type="InterPro" id="IPR011611">
    <property type="entry name" value="PfkB_dom"/>
</dbReference>
<dbReference type="EMBL" id="HG994588">
    <property type="protein sequence ID" value="CAF3044673.1"/>
    <property type="molecule type" value="Genomic_DNA"/>
</dbReference>
<keyword evidence="5 10" id="KW-0660">Purine salvage</keyword>
<accession>A0A7R8D6K6</accession>
<dbReference type="PROSITE" id="PS00584">
    <property type="entry name" value="PFKB_KINASES_2"/>
    <property type="match status" value="1"/>
</dbReference>
<evidence type="ECO:0000256" key="4">
    <source>
        <dbReference type="ARBA" id="ARBA00022679"/>
    </source>
</evidence>
<dbReference type="InterPro" id="IPR001805">
    <property type="entry name" value="Adenokinase"/>
</dbReference>
<feature type="domain" description="Carbohydrate kinase PfkB" evidence="11">
    <location>
        <begin position="41"/>
        <end position="335"/>
    </location>
</feature>
<dbReference type="GO" id="GO:0005829">
    <property type="term" value="C:cytosol"/>
    <property type="evidence" value="ECO:0007669"/>
    <property type="project" value="TreeGrafter"/>
</dbReference>
<keyword evidence="10" id="KW-0539">Nucleus</keyword>
<dbReference type="InterPro" id="IPR002173">
    <property type="entry name" value="Carboh/pur_kinase_PfkB_CS"/>
</dbReference>